<feature type="region of interest" description="Disordered" evidence="1">
    <location>
        <begin position="347"/>
        <end position="388"/>
    </location>
</feature>
<accession>A0A836C2A2</accession>
<reference evidence="3" key="1">
    <citation type="journal article" date="2020" name="bioRxiv">
        <title>Comparative genomics of Chlamydomonas.</title>
        <authorList>
            <person name="Craig R.J."/>
            <person name="Hasan A.R."/>
            <person name="Ness R.W."/>
            <person name="Keightley P.D."/>
        </authorList>
    </citation>
    <scope>NUCLEOTIDE SEQUENCE</scope>
    <source>
        <strain evidence="3">CCAP 11/70</strain>
    </source>
</reference>
<comment type="caution">
    <text evidence="3">The sequence shown here is derived from an EMBL/GenBank/DDBJ whole genome shotgun (WGS) entry which is preliminary data.</text>
</comment>
<proteinExistence type="predicted"/>
<feature type="transmembrane region" description="Helical" evidence="2">
    <location>
        <begin position="95"/>
        <end position="116"/>
    </location>
</feature>
<feature type="compositionally biased region" description="Pro residues" evidence="1">
    <location>
        <begin position="446"/>
        <end position="457"/>
    </location>
</feature>
<keyword evidence="4" id="KW-1185">Reference proteome</keyword>
<evidence type="ECO:0000313" key="4">
    <source>
        <dbReference type="Proteomes" id="UP000612055"/>
    </source>
</evidence>
<feature type="transmembrane region" description="Helical" evidence="2">
    <location>
        <begin position="217"/>
        <end position="239"/>
    </location>
</feature>
<sequence>MPHNEPPYASVLTDSKISKKLNAVGSYLLGSERNHARRIRDISAVLPMYTELGVSCWSYWALLVKALMLALNCTAIFFALLTYKSPKNESWHFEVPTRAVVFIEFLGIAWYLAWFLGRTLQFFWEGIQECRAADADVYYRNLKLCSALRMWYKSALRLDFNLLLFVRYLSPPAVIDALRKARRRVYGRYGTRVHRQNCCVDCLCCCCFYGRLACCSVLNTVFVVVCVAVSLLAVLIKILQLRFLGDVNIQNWSITELLLFGQFLVNLICLDTRQKAKRKGKLELLFDGADAQEAVGERKAKTLVENLALLVLRYRFSLLAALAVHHSLSADDVNYLYIQDDVEKDKPRNRVKHEYPKPKPKDDSDEWAAGPPPPPQGPHGTTSYNNPEWAAHYADGGAGAYPPGYGPAGYEAGAVGGPHPLYPGQVVVQISPREPRRRATNAQDASPPPMAAGPGPGPGGQDFPYSFYTHGHAVGAPVHGYGPPAVLKGKYEAALWGVQAS</sequence>
<gene>
    <name evidence="3" type="ORF">HYH03_005295</name>
</gene>
<keyword evidence="2" id="KW-0472">Membrane</keyword>
<feature type="compositionally biased region" description="Basic and acidic residues" evidence="1">
    <location>
        <begin position="347"/>
        <end position="362"/>
    </location>
</feature>
<feature type="transmembrane region" description="Helical" evidence="2">
    <location>
        <begin position="57"/>
        <end position="83"/>
    </location>
</feature>
<dbReference type="OrthoDB" id="533064at2759"/>
<evidence type="ECO:0000256" key="2">
    <source>
        <dbReference type="SAM" id="Phobius"/>
    </source>
</evidence>
<evidence type="ECO:0000313" key="3">
    <source>
        <dbReference type="EMBL" id="KAG2496468.1"/>
    </source>
</evidence>
<feature type="region of interest" description="Disordered" evidence="1">
    <location>
        <begin position="434"/>
        <end position="466"/>
    </location>
</feature>
<dbReference type="AlphaFoldDB" id="A0A836C2A2"/>
<feature type="transmembrane region" description="Helical" evidence="2">
    <location>
        <begin position="251"/>
        <end position="270"/>
    </location>
</feature>
<protein>
    <submittedName>
        <fullName evidence="3">Uncharacterized protein</fullName>
    </submittedName>
</protein>
<dbReference type="Proteomes" id="UP000612055">
    <property type="component" value="Unassembled WGS sequence"/>
</dbReference>
<organism evidence="3 4">
    <name type="scientific">Edaphochlamys debaryana</name>
    <dbReference type="NCBI Taxonomy" id="47281"/>
    <lineage>
        <taxon>Eukaryota</taxon>
        <taxon>Viridiplantae</taxon>
        <taxon>Chlorophyta</taxon>
        <taxon>core chlorophytes</taxon>
        <taxon>Chlorophyceae</taxon>
        <taxon>CS clade</taxon>
        <taxon>Chlamydomonadales</taxon>
        <taxon>Chlamydomonadales incertae sedis</taxon>
        <taxon>Edaphochlamys</taxon>
    </lineage>
</organism>
<keyword evidence="2" id="KW-1133">Transmembrane helix</keyword>
<keyword evidence="2" id="KW-0812">Transmembrane</keyword>
<evidence type="ECO:0000256" key="1">
    <source>
        <dbReference type="SAM" id="MobiDB-lite"/>
    </source>
</evidence>
<name>A0A836C2A2_9CHLO</name>
<dbReference type="EMBL" id="JAEHOE010000018">
    <property type="protein sequence ID" value="KAG2496468.1"/>
    <property type="molecule type" value="Genomic_DNA"/>
</dbReference>